<feature type="domain" description="Band 7" evidence="3">
    <location>
        <begin position="76"/>
        <end position="209"/>
    </location>
</feature>
<gene>
    <name evidence="5" type="ORF">DERF_007641</name>
    <name evidence="4" type="ORF">HUG17_2005</name>
</gene>
<comment type="caution">
    <text evidence="5">The sequence shown here is derived from an EMBL/GenBank/DDBJ whole genome shotgun (WGS) entry which is preliminary data.</text>
</comment>
<evidence type="ECO:0000313" key="6">
    <source>
        <dbReference type="Proteomes" id="UP000790347"/>
    </source>
</evidence>
<reference evidence="4" key="3">
    <citation type="journal article" date="2021" name="World Allergy Organ. J.">
        <title>Chromosome-level assembly of Dermatophagoides farinae genome and transcriptome reveals two novel allergens Der f 37 and Der f 39.</title>
        <authorList>
            <person name="Chen J."/>
            <person name="Cai Z."/>
            <person name="Fan D."/>
            <person name="Hu J."/>
            <person name="Hou Y."/>
            <person name="He Y."/>
            <person name="Zhang Z."/>
            <person name="Zhao Z."/>
            <person name="Gao P."/>
            <person name="Hu W."/>
            <person name="Sun J."/>
            <person name="Li J."/>
            <person name="Ji K."/>
        </authorList>
    </citation>
    <scope>NUCLEOTIDE SEQUENCE</scope>
    <source>
        <strain evidence="4">JKM2019</strain>
    </source>
</reference>
<keyword evidence="6" id="KW-1185">Reference proteome</keyword>
<reference evidence="5" key="4">
    <citation type="journal article" date="2022" name="Res Sq">
        <title>Comparative Genomics Reveals Insights into the Divergent Evolution of Astigmatic Mites and Household Pest Adaptations.</title>
        <authorList>
            <person name="Xiong Q."/>
            <person name="Wan A.T.-Y."/>
            <person name="Liu X.-Y."/>
            <person name="Fung C.S.-H."/>
            <person name="Xiao X."/>
            <person name="Malainual N."/>
            <person name="Hou J."/>
            <person name="Wang L."/>
            <person name="Wang M."/>
            <person name="Yang K."/>
            <person name="Cui Y."/>
            <person name="Leung E."/>
            <person name="Nong W."/>
            <person name="Shin S.-K."/>
            <person name="Au S."/>
            <person name="Jeong K.Y."/>
            <person name="Chew F.T."/>
            <person name="Hui J."/>
            <person name="Leung T.F."/>
            <person name="Tungtrongchitr A."/>
            <person name="Zhong N."/>
            <person name="Liu Z."/>
            <person name="Tsui S."/>
        </authorList>
    </citation>
    <scope>NUCLEOTIDE SEQUENCE</scope>
    <source>
        <strain evidence="5">Derf</strain>
        <tissue evidence="5">Whole organism</tissue>
    </source>
</reference>
<dbReference type="PANTHER" id="PTHR10264:SF130">
    <property type="entry name" value="STOMATIN-LIKE PROTEIN 1"/>
    <property type="match status" value="1"/>
</dbReference>
<dbReference type="EMBL" id="SDOV01000001">
    <property type="protein sequence ID" value="KAH7646467.1"/>
    <property type="molecule type" value="Genomic_DNA"/>
</dbReference>
<evidence type="ECO:0000259" key="3">
    <source>
        <dbReference type="Pfam" id="PF01145"/>
    </source>
</evidence>
<dbReference type="GO" id="GO:0005886">
    <property type="term" value="C:plasma membrane"/>
    <property type="evidence" value="ECO:0007669"/>
    <property type="project" value="InterPro"/>
</dbReference>
<proteinExistence type="inferred from homology"/>
<sequence length="377" mass="44214">MAINDYNRYDSIPVFDYSSPFTYKRVRDVDDDDYDSEVSTRDGLFQRSIYMFIIIITVLFLILTFPIAAFFCVRRIPSLKRCLIYRLGRRLPLKGPGFILLLPFIDKISIIDLYESRFDLIENEQQFMTGDGSIIVVKPCHATLNVTDALLTTLKINNVNVKNFLQISFTNLIRSKHVEDLENKLDFILKEFEEKMNQFMKRWGYAITMIEQPRITVIDRADPINPIKKKLQKLLDNDPSEQSSNPQSSGDFSCLFNMFDNLQQSSLINDQSPQTVSDETMDKSSSLMEYQLIAVVQTFFDQYKTFLGTDKNFNVKLMIEDNDKPMVKYFHCQQDGNVRLIENEPIELNMTVKFKNQADFHRFLTTRDHKYFNFKIH</sequence>
<reference evidence="5" key="1">
    <citation type="submission" date="2013-05" db="EMBL/GenBank/DDBJ databases">
        <authorList>
            <person name="Yim A.K.Y."/>
            <person name="Chan T.F."/>
            <person name="Ji K.M."/>
            <person name="Liu X.Y."/>
            <person name="Zhou J.W."/>
            <person name="Li R.Q."/>
            <person name="Yang K.Y."/>
            <person name="Li J."/>
            <person name="Li M."/>
            <person name="Law P.T.W."/>
            <person name="Wu Y.L."/>
            <person name="Cai Z.L."/>
            <person name="Qin H."/>
            <person name="Bao Y."/>
            <person name="Leung R.K.K."/>
            <person name="Ng P.K.S."/>
            <person name="Zou J."/>
            <person name="Zhong X.J."/>
            <person name="Ran P.X."/>
            <person name="Zhong N.S."/>
            <person name="Liu Z.G."/>
            <person name="Tsui S.K.W."/>
        </authorList>
    </citation>
    <scope>NUCLEOTIDE SEQUENCE</scope>
    <source>
        <strain evidence="5">Derf</strain>
        <tissue evidence="5">Whole organism</tissue>
    </source>
</reference>
<accession>A0A922L3D6</accession>
<dbReference type="SUPFAM" id="SSF117892">
    <property type="entry name" value="Band 7/SPFH domain"/>
    <property type="match status" value="1"/>
</dbReference>
<dbReference type="InterPro" id="IPR036013">
    <property type="entry name" value="Band_7/SPFH_dom_sf"/>
</dbReference>
<dbReference type="InterPro" id="IPR001107">
    <property type="entry name" value="Band_7"/>
</dbReference>
<keyword evidence="2" id="KW-0472">Membrane</keyword>
<dbReference type="InterPro" id="IPR043202">
    <property type="entry name" value="Band-7_stomatin-like"/>
</dbReference>
<organism evidence="5 6">
    <name type="scientific">Dermatophagoides farinae</name>
    <name type="common">American house dust mite</name>
    <dbReference type="NCBI Taxonomy" id="6954"/>
    <lineage>
        <taxon>Eukaryota</taxon>
        <taxon>Metazoa</taxon>
        <taxon>Ecdysozoa</taxon>
        <taxon>Arthropoda</taxon>
        <taxon>Chelicerata</taxon>
        <taxon>Arachnida</taxon>
        <taxon>Acari</taxon>
        <taxon>Acariformes</taxon>
        <taxon>Sarcoptiformes</taxon>
        <taxon>Astigmata</taxon>
        <taxon>Psoroptidia</taxon>
        <taxon>Analgoidea</taxon>
        <taxon>Pyroglyphidae</taxon>
        <taxon>Dermatophagoidinae</taxon>
        <taxon>Dermatophagoides</taxon>
    </lineage>
</organism>
<keyword evidence="2" id="KW-0812">Transmembrane</keyword>
<evidence type="ECO:0000313" key="5">
    <source>
        <dbReference type="EMBL" id="KAH9516928.1"/>
    </source>
</evidence>
<name>A0A922L3D6_DERFA</name>
<dbReference type="OrthoDB" id="2105077at2759"/>
<dbReference type="Proteomes" id="UP000790347">
    <property type="component" value="Unassembled WGS sequence"/>
</dbReference>
<dbReference type="Proteomes" id="UP000828236">
    <property type="component" value="Unassembled WGS sequence"/>
</dbReference>
<evidence type="ECO:0000313" key="4">
    <source>
        <dbReference type="EMBL" id="KAH7646467.1"/>
    </source>
</evidence>
<dbReference type="Pfam" id="PF01145">
    <property type="entry name" value="Band_7"/>
    <property type="match status" value="1"/>
</dbReference>
<evidence type="ECO:0000256" key="1">
    <source>
        <dbReference type="ARBA" id="ARBA00008164"/>
    </source>
</evidence>
<reference evidence="4" key="2">
    <citation type="submission" date="2020-06" db="EMBL/GenBank/DDBJ databases">
        <authorList>
            <person name="Ji K."/>
            <person name="Li J."/>
        </authorList>
    </citation>
    <scope>NUCLEOTIDE SEQUENCE</scope>
    <source>
        <strain evidence="4">JKM2019</strain>
        <tissue evidence="4">Whole body</tissue>
    </source>
</reference>
<comment type="similarity">
    <text evidence="1">Belongs to the band 7/mec-2 family.</text>
</comment>
<protein>
    <submittedName>
        <fullName evidence="4">Spfh domain containing protein 1</fullName>
    </submittedName>
</protein>
<dbReference type="AlphaFoldDB" id="A0A922L3D6"/>
<dbReference type="Gene3D" id="3.30.479.30">
    <property type="entry name" value="Band 7 domain"/>
    <property type="match status" value="1"/>
</dbReference>
<dbReference type="PANTHER" id="PTHR10264">
    <property type="entry name" value="BAND 7 PROTEIN-RELATED"/>
    <property type="match status" value="1"/>
</dbReference>
<evidence type="ECO:0000256" key="2">
    <source>
        <dbReference type="SAM" id="Phobius"/>
    </source>
</evidence>
<feature type="transmembrane region" description="Helical" evidence="2">
    <location>
        <begin position="49"/>
        <end position="73"/>
    </location>
</feature>
<dbReference type="EMBL" id="ASGP02000003">
    <property type="protein sequence ID" value="KAH9516928.1"/>
    <property type="molecule type" value="Genomic_DNA"/>
</dbReference>
<keyword evidence="2" id="KW-1133">Transmembrane helix</keyword>